<evidence type="ECO:0000256" key="1">
    <source>
        <dbReference type="ARBA" id="ARBA00023002"/>
    </source>
</evidence>
<dbReference type="NCBIfam" id="NF004846">
    <property type="entry name" value="PRK06197.1"/>
    <property type="match status" value="1"/>
</dbReference>
<feature type="compositionally biased region" description="Basic and acidic residues" evidence="2">
    <location>
        <begin position="255"/>
        <end position="264"/>
    </location>
</feature>
<organism evidence="3 4">
    <name type="scientific">Ancylobacter aquaticus</name>
    <dbReference type="NCBI Taxonomy" id="100"/>
    <lineage>
        <taxon>Bacteria</taxon>
        <taxon>Pseudomonadati</taxon>
        <taxon>Pseudomonadota</taxon>
        <taxon>Alphaproteobacteria</taxon>
        <taxon>Hyphomicrobiales</taxon>
        <taxon>Xanthobacteraceae</taxon>
        <taxon>Ancylobacter</taxon>
    </lineage>
</organism>
<dbReference type="PANTHER" id="PTHR43157">
    <property type="entry name" value="PHOSPHATIDYLINOSITOL-GLYCAN BIOSYNTHESIS CLASS F PROTEIN-RELATED"/>
    <property type="match status" value="1"/>
</dbReference>
<reference evidence="3 4" key="1">
    <citation type="submission" date="2019-03" db="EMBL/GenBank/DDBJ databases">
        <title>Genomic Encyclopedia of Type Strains, Phase IV (KMG-IV): sequencing the most valuable type-strain genomes for metagenomic binning, comparative biology and taxonomic classification.</title>
        <authorList>
            <person name="Goeker M."/>
        </authorList>
    </citation>
    <scope>NUCLEOTIDE SEQUENCE [LARGE SCALE GENOMIC DNA]</scope>
    <source>
        <strain evidence="3 4">DSM 101</strain>
    </source>
</reference>
<evidence type="ECO:0000313" key="3">
    <source>
        <dbReference type="EMBL" id="TCK28146.1"/>
    </source>
</evidence>
<comment type="caution">
    <text evidence="3">The sequence shown here is derived from an EMBL/GenBank/DDBJ whole genome shotgun (WGS) entry which is preliminary data.</text>
</comment>
<keyword evidence="4" id="KW-1185">Reference proteome</keyword>
<dbReference type="InterPro" id="IPR002347">
    <property type="entry name" value="SDR_fam"/>
</dbReference>
<protein>
    <submittedName>
        <fullName evidence="3">NAD(P)-dependent dehydrogenase (Short-subunit alcohol dehydrogenase family)</fullName>
    </submittedName>
</protein>
<dbReference type="RefSeq" id="WP_131835324.1">
    <property type="nucleotide sequence ID" value="NZ_SMFY01000002.1"/>
</dbReference>
<dbReference type="Pfam" id="PF00106">
    <property type="entry name" value="adh_short"/>
    <property type="match status" value="1"/>
</dbReference>
<dbReference type="Gene3D" id="3.40.50.720">
    <property type="entry name" value="NAD(P)-binding Rossmann-like Domain"/>
    <property type="match status" value="1"/>
</dbReference>
<sequence length="305" mass="32864">MTRWTTRDIPAQHGRSALVTGTGGLGYEDALALARAGASVVIAGRNPGKGAAALATIRQAVPGARIRFGEVDLASLASVAAFAERLAGEQESLDLLINNAGVMTPPQRRETRDGFELQFGTNYLSHFALTAQLMPLLKKGRDPRVVTVGSIAARRGAVDFSDLQAERSYRAFHVYAQSKLACIMFAFELSRRSSAAGWGVQSLAAHPGLSRTDLLFNTPGGPTPTIYFLRRVFRLMFQPAAQGALPTLFAATDPEARDGAHYGPDRLSGTRGHPTEEPPPPQALDRDVAKRLWEVSEKLAGVRFE</sequence>
<evidence type="ECO:0000256" key="2">
    <source>
        <dbReference type="SAM" id="MobiDB-lite"/>
    </source>
</evidence>
<dbReference type="GO" id="GO:0016491">
    <property type="term" value="F:oxidoreductase activity"/>
    <property type="evidence" value="ECO:0007669"/>
    <property type="project" value="UniProtKB-KW"/>
</dbReference>
<dbReference type="SUPFAM" id="SSF51735">
    <property type="entry name" value="NAD(P)-binding Rossmann-fold domains"/>
    <property type="match status" value="1"/>
</dbReference>
<dbReference type="NCBIfam" id="NF004513">
    <property type="entry name" value="PRK05854.1"/>
    <property type="match status" value="1"/>
</dbReference>
<gene>
    <name evidence="3" type="ORF">EV667_2142</name>
</gene>
<accession>A0A4V2PJE2</accession>
<dbReference type="Proteomes" id="UP000295030">
    <property type="component" value="Unassembled WGS sequence"/>
</dbReference>
<name>A0A4V2PJE2_ANCAQ</name>
<dbReference type="PRINTS" id="PR00081">
    <property type="entry name" value="GDHRDH"/>
</dbReference>
<evidence type="ECO:0000313" key="4">
    <source>
        <dbReference type="Proteomes" id="UP000295030"/>
    </source>
</evidence>
<feature type="region of interest" description="Disordered" evidence="2">
    <location>
        <begin position="255"/>
        <end position="288"/>
    </location>
</feature>
<keyword evidence="1" id="KW-0560">Oxidoreductase</keyword>
<proteinExistence type="predicted"/>
<dbReference type="AlphaFoldDB" id="A0A4V2PJE2"/>
<dbReference type="PANTHER" id="PTHR43157:SF31">
    <property type="entry name" value="PHOSPHATIDYLINOSITOL-GLYCAN BIOSYNTHESIS CLASS F PROTEIN"/>
    <property type="match status" value="1"/>
</dbReference>
<dbReference type="EMBL" id="SMFY01000002">
    <property type="protein sequence ID" value="TCK28146.1"/>
    <property type="molecule type" value="Genomic_DNA"/>
</dbReference>
<dbReference type="OrthoDB" id="109589at2"/>
<dbReference type="CDD" id="cd05327">
    <property type="entry name" value="retinol-DH_like_SDR_c_like"/>
    <property type="match status" value="1"/>
</dbReference>
<dbReference type="InterPro" id="IPR036291">
    <property type="entry name" value="NAD(P)-bd_dom_sf"/>
</dbReference>